<keyword evidence="3" id="KW-1185">Reference proteome</keyword>
<name>A0A172TT84_9BACT</name>
<dbReference type="STRING" id="1492898.SY85_07105"/>
<gene>
    <name evidence="2" type="ORF">SY85_07105</name>
</gene>
<feature type="chain" id="PRO_5008001131" description="Macroglobulin domain-containing protein" evidence="1">
    <location>
        <begin position="24"/>
        <end position="779"/>
    </location>
</feature>
<dbReference type="RefSeq" id="WP_066402923.1">
    <property type="nucleotide sequence ID" value="NZ_CP011390.1"/>
</dbReference>
<evidence type="ECO:0000313" key="2">
    <source>
        <dbReference type="EMBL" id="ANE50305.1"/>
    </source>
</evidence>
<dbReference type="Gene3D" id="2.60.40.1930">
    <property type="match status" value="1"/>
</dbReference>
<protein>
    <recommendedName>
        <fullName evidence="4">Macroglobulin domain-containing protein</fullName>
    </recommendedName>
</protein>
<reference evidence="2 3" key="2">
    <citation type="journal article" date="2016" name="Int. J. Syst. Evol. Microbiol.">
        <title>Flavisolibacter tropicus sp. nov., isolated from tropical soil.</title>
        <authorList>
            <person name="Lee J.J."/>
            <person name="Kang M.S."/>
            <person name="Kim G.S."/>
            <person name="Lee C.S."/>
            <person name="Lim S."/>
            <person name="Lee J."/>
            <person name="Roh S.H."/>
            <person name="Kang H."/>
            <person name="Ha J.M."/>
            <person name="Bae S."/>
            <person name="Jung H.Y."/>
            <person name="Kim M.K."/>
        </authorList>
    </citation>
    <scope>NUCLEOTIDE SEQUENCE [LARGE SCALE GENOMIC DNA]</scope>
    <source>
        <strain evidence="2 3">LCS9</strain>
    </source>
</reference>
<dbReference type="Proteomes" id="UP000077177">
    <property type="component" value="Chromosome"/>
</dbReference>
<evidence type="ECO:0008006" key="4">
    <source>
        <dbReference type="Google" id="ProtNLM"/>
    </source>
</evidence>
<reference evidence="3" key="1">
    <citation type="submission" date="2015-01" db="EMBL/GenBank/DDBJ databases">
        <title>Flavisolibacter sp./LCS9/ whole genome sequencing.</title>
        <authorList>
            <person name="Kim M.K."/>
            <person name="Srinivasan S."/>
            <person name="Lee J.-J."/>
        </authorList>
    </citation>
    <scope>NUCLEOTIDE SEQUENCE [LARGE SCALE GENOMIC DNA]</scope>
    <source>
        <strain evidence="3">LCS9</strain>
    </source>
</reference>
<feature type="signal peptide" evidence="1">
    <location>
        <begin position="1"/>
        <end position="23"/>
    </location>
</feature>
<keyword evidence="1" id="KW-0732">Signal</keyword>
<dbReference type="AlphaFoldDB" id="A0A172TT84"/>
<dbReference type="OrthoDB" id="679547at2"/>
<sequence>MKRYFTLLCFICFYLFGIAQNKAEEALKYFQDNYPLEKVFIQYNKTSYIAGEKMWFKGYVFSEYSPSSQSTNLYVELYSQQKQLLDRSIIPLLNGAGEGSFSLNKQLDEGVYYIRAYTSWMLNYDENFPYLHQLVIYNPESAQQVKVKPVRWDAKAFAESGQLIAAIENKVSIRLFSETFLPTSWSGVVKERDDPFKIVAHFTSFNEEISAFDFTPEAGKAYVAVINDNLGHVKTISLPDVKHSGILLKVQQQADTMICKVVFKNQPAKNRFKLIGQMQNQLVCQAGITNLDSIVTVKLPAKLLTDGIIHFTLFDNNDQPLTERLSFFHVGQIRFPELSLDSLSFNKRSLNVWKIGIDSASFYTYSMFVADDNIPTFKDNLLSSLLLSNDITIQSAKPAWYFPADDSLKKGALDAFLITEKWRWFTWQNMLNGRFPRRDYKEEQYLSFTGTVFNGKKLQLNKDINLLFQFRDSSVIFQQVSTDSTGAFQINGALFEDTIKVFYKINSKKVSAQNVKVLFERNNQFKRLVGSLPAGPYYMAARKPNDSVSTALQRSLDAYQTQFLIDNKYKNLQEVVVKAKRKSAVDRLNDSLSTLLFHSANEVVYDFVNEDQHAYGYSNIMDWIRMRVPGASTGVNYARSVYIDEISVSLHEAYTLPVSDVAMVKVFRNFTGRFGEGQSIAIYTRRGYRSYPVGLPQGYLVGYKSLDNYTPFNYGEDGFEQVKYDAREVLYWNTSMSSEKGSSNVRFYNNDITKSYRIVVMGFTNNGLPVYMEKVIVPR</sequence>
<dbReference type="EMBL" id="CP011390">
    <property type="protein sequence ID" value="ANE50305.1"/>
    <property type="molecule type" value="Genomic_DNA"/>
</dbReference>
<evidence type="ECO:0000256" key="1">
    <source>
        <dbReference type="SAM" id="SignalP"/>
    </source>
</evidence>
<proteinExistence type="predicted"/>
<accession>A0A172TT84</accession>
<evidence type="ECO:0000313" key="3">
    <source>
        <dbReference type="Proteomes" id="UP000077177"/>
    </source>
</evidence>
<organism evidence="2 3">
    <name type="scientific">Flavisolibacter tropicus</name>
    <dbReference type="NCBI Taxonomy" id="1492898"/>
    <lineage>
        <taxon>Bacteria</taxon>
        <taxon>Pseudomonadati</taxon>
        <taxon>Bacteroidota</taxon>
        <taxon>Chitinophagia</taxon>
        <taxon>Chitinophagales</taxon>
        <taxon>Chitinophagaceae</taxon>
        <taxon>Flavisolibacter</taxon>
    </lineage>
</organism>
<dbReference type="KEGG" id="fla:SY85_07105"/>